<evidence type="ECO:0000259" key="3">
    <source>
        <dbReference type="Pfam" id="PF10559"/>
    </source>
</evidence>
<dbReference type="RefSeq" id="XP_067551017.1">
    <property type="nucleotide sequence ID" value="XM_067695417.1"/>
</dbReference>
<sequence>MSGFRLLDLVKFFLPILPEIEFPFENTKFDERIVFTVGSAFIFLLGQLPIYGLIPQAQFHLQDPFYQFRSIFAMEKATLLELGLLPIIISGFIWQLSAGLKLINVNLSLRYDRELFQTGQKLTSWGIAIVFTLGLIYSGYYDEVIRGYDIIPTRENKGVISSSLPLGSYFIIFLQVVSWQVIVSLLVEIFDKGYGFGSGILCFLALQNATNFIADLAGLEMYPVLNSNKFESFGALMNLIRNFSIFNLKSTTWQIWHAFTRIQLPNLTQFYIALASIFVVIVLQNFRVDIPIRSTKVRGMNQMFPIRLLYTGGLPLLFAYSVVANIQVVGYILFSILLKLGAPTFVITLLGNYVVQPASNRLVLTGGFLYYLSPEQTLLASITSPIRTVTYSLTIISLAVWFAFKWSFISGSSPKDIAKQFKDQGISIAGKRDISIAKELSKIIPTAAITGAFALAALAVVGDFLGGLGKNGATIIGVASAFGILEEFMVEYQQASGSQFSNALSGAQ</sequence>
<feature type="transmembrane region" description="Helical" evidence="2">
    <location>
        <begin position="362"/>
        <end position="383"/>
    </location>
</feature>
<dbReference type="AlphaFoldDB" id="A0A8H7ZK99"/>
<evidence type="ECO:0000313" key="5">
    <source>
        <dbReference type="Proteomes" id="UP000669133"/>
    </source>
</evidence>
<keyword evidence="5" id="KW-1185">Reference proteome</keyword>
<feature type="transmembrane region" description="Helical" evidence="2">
    <location>
        <begin position="82"/>
        <end position="102"/>
    </location>
</feature>
<accession>A0A8H7ZK99</accession>
<evidence type="ECO:0000256" key="2">
    <source>
        <dbReference type="SAM" id="Phobius"/>
    </source>
</evidence>
<dbReference type="GeneID" id="93649623"/>
<dbReference type="SUPFAM" id="SSF103491">
    <property type="entry name" value="Preprotein translocase SecY subunit"/>
    <property type="match status" value="1"/>
</dbReference>
<evidence type="ECO:0000256" key="1">
    <source>
        <dbReference type="RuleBase" id="RU004349"/>
    </source>
</evidence>
<dbReference type="InterPro" id="IPR019561">
    <property type="entry name" value="Translocon_Sec61/SecY_plug_dom"/>
</dbReference>
<feature type="transmembrane region" description="Helical" evidence="2">
    <location>
        <begin position="194"/>
        <end position="214"/>
    </location>
</feature>
<dbReference type="Pfam" id="PF10559">
    <property type="entry name" value="Plug_translocon"/>
    <property type="match status" value="1"/>
</dbReference>
<keyword evidence="2" id="KW-0472">Membrane</keyword>
<comment type="similarity">
    <text evidence="1">Belongs to the SecY/SEC61-alpha family.</text>
</comment>
<dbReference type="Proteomes" id="UP000669133">
    <property type="component" value="Unassembled WGS sequence"/>
</dbReference>
<feature type="transmembrane region" description="Helical" evidence="2">
    <location>
        <begin position="166"/>
        <end position="187"/>
    </location>
</feature>
<evidence type="ECO:0000313" key="4">
    <source>
        <dbReference type="EMBL" id="KAG5421901.1"/>
    </source>
</evidence>
<dbReference type="GO" id="GO:0016020">
    <property type="term" value="C:membrane"/>
    <property type="evidence" value="ECO:0007669"/>
    <property type="project" value="InterPro"/>
</dbReference>
<feature type="transmembrane region" description="Helical" evidence="2">
    <location>
        <begin position="308"/>
        <end position="326"/>
    </location>
</feature>
<comment type="caution">
    <text evidence="4">The sequence shown here is derived from an EMBL/GenBank/DDBJ whole genome shotgun (WGS) entry which is preliminary data.</text>
</comment>
<feature type="transmembrane region" description="Helical" evidence="2">
    <location>
        <begin position="122"/>
        <end position="140"/>
    </location>
</feature>
<proteinExistence type="inferred from homology"/>
<dbReference type="InterPro" id="IPR002208">
    <property type="entry name" value="SecY/SEC61-alpha"/>
</dbReference>
<feature type="transmembrane region" description="Helical" evidence="2">
    <location>
        <begin position="389"/>
        <end position="409"/>
    </location>
</feature>
<organism evidence="4 5">
    <name type="scientific">Candida metapsilosis</name>
    <dbReference type="NCBI Taxonomy" id="273372"/>
    <lineage>
        <taxon>Eukaryota</taxon>
        <taxon>Fungi</taxon>
        <taxon>Dikarya</taxon>
        <taxon>Ascomycota</taxon>
        <taxon>Saccharomycotina</taxon>
        <taxon>Pichiomycetes</taxon>
        <taxon>Debaryomycetaceae</taxon>
        <taxon>Candida/Lodderomyces clade</taxon>
        <taxon>Candida</taxon>
    </lineage>
</organism>
<name>A0A8H7ZK99_9ASCO</name>
<dbReference type="EMBL" id="JAEOAQ010000001">
    <property type="protein sequence ID" value="KAG5421901.1"/>
    <property type="molecule type" value="Genomic_DNA"/>
</dbReference>
<dbReference type="PIRSF" id="PIRSF004557">
    <property type="entry name" value="SecY"/>
    <property type="match status" value="1"/>
</dbReference>
<dbReference type="OrthoDB" id="420669at2759"/>
<keyword evidence="2" id="KW-0812">Transmembrane</keyword>
<dbReference type="PANTHER" id="PTHR10906">
    <property type="entry name" value="SECY/SEC61-ALPHA FAMILY MEMBER"/>
    <property type="match status" value="1"/>
</dbReference>
<dbReference type="InterPro" id="IPR023201">
    <property type="entry name" value="SecY_dom_sf"/>
</dbReference>
<feature type="transmembrane region" description="Helical" evidence="2">
    <location>
        <begin position="33"/>
        <end position="54"/>
    </location>
</feature>
<keyword evidence="2" id="KW-1133">Transmembrane helix</keyword>
<dbReference type="Pfam" id="PF00344">
    <property type="entry name" value="SecY"/>
    <property type="match status" value="1"/>
</dbReference>
<feature type="transmembrane region" description="Helical" evidence="2">
    <location>
        <begin position="440"/>
        <end position="461"/>
    </location>
</feature>
<dbReference type="GO" id="GO:0015031">
    <property type="term" value="P:protein transport"/>
    <property type="evidence" value="ECO:0007669"/>
    <property type="project" value="InterPro"/>
</dbReference>
<feature type="transmembrane region" description="Helical" evidence="2">
    <location>
        <begin position="270"/>
        <end position="288"/>
    </location>
</feature>
<reference evidence="4 5" key="1">
    <citation type="submission" date="2020-12" db="EMBL/GenBank/DDBJ databases">
        <title>Effect of drift, selection, and recombination on the evolution of hybrid genomes in Candida yeast pathogens.</title>
        <authorList>
            <person name="Mixao V."/>
            <person name="Ksiezopolska E."/>
            <person name="Saus E."/>
            <person name="Boekhout T."/>
            <person name="Gacser A."/>
            <person name="Gabaldon T."/>
        </authorList>
    </citation>
    <scope>NUCLEOTIDE SEQUENCE [LARGE SCALE GENOMIC DNA]</scope>
    <source>
        <strain evidence="4 5">BP57</strain>
    </source>
</reference>
<dbReference type="Gene3D" id="1.10.3370.10">
    <property type="entry name" value="SecY subunit domain"/>
    <property type="match status" value="1"/>
</dbReference>
<gene>
    <name evidence="4" type="ORF">I9W82_000994</name>
</gene>
<protein>
    <submittedName>
        <fullName evidence="4">SSH1</fullName>
    </submittedName>
</protein>
<feature type="transmembrane region" description="Helical" evidence="2">
    <location>
        <begin position="332"/>
        <end position="355"/>
    </location>
</feature>
<feature type="domain" description="Translocon Sec61/SecY plug" evidence="3">
    <location>
        <begin position="42"/>
        <end position="76"/>
    </location>
</feature>